<dbReference type="Gene3D" id="3.40.1690.10">
    <property type="entry name" value="secretion proteins EscU"/>
    <property type="match status" value="1"/>
</dbReference>
<keyword evidence="3" id="KW-1006">Bacterial flagellum protein export</keyword>
<dbReference type="Proteomes" id="UP001595758">
    <property type="component" value="Unassembled WGS sequence"/>
</dbReference>
<keyword evidence="3" id="KW-0653">Protein transport</keyword>
<protein>
    <recommendedName>
        <fullName evidence="2">Flagellar biosynthetic protein FlhB</fullName>
    </recommendedName>
</protein>
<organism evidence="5 6">
    <name type="scientific">Legionella dresdenensis</name>
    <dbReference type="NCBI Taxonomy" id="450200"/>
    <lineage>
        <taxon>Bacteria</taxon>
        <taxon>Pseudomonadati</taxon>
        <taxon>Pseudomonadota</taxon>
        <taxon>Gammaproteobacteria</taxon>
        <taxon>Legionellales</taxon>
        <taxon>Legionellaceae</taxon>
        <taxon>Legionella</taxon>
    </lineage>
</organism>
<evidence type="ECO:0000256" key="3">
    <source>
        <dbReference type="ARBA" id="ARBA00023225"/>
    </source>
</evidence>
<sequence length="100" mass="11132">MTDESKPEMKQAVALHYDGKSAPRVTAKGSGLVAERIIDIANQNGIPLQQDPELTGLLSKVKLNHEIPPKLYVAVAQLLTFIYYLNGKKSDDYHKPDEQK</sequence>
<accession>A0ABV8CCN6</accession>
<dbReference type="Pfam" id="PF01312">
    <property type="entry name" value="Bac_export_2"/>
    <property type="match status" value="1"/>
</dbReference>
<evidence type="ECO:0000313" key="5">
    <source>
        <dbReference type="EMBL" id="MFC3908074.1"/>
    </source>
</evidence>
<dbReference type="InterPro" id="IPR006135">
    <property type="entry name" value="T3SS_substrate_exporter"/>
</dbReference>
<comment type="function">
    <text evidence="4">Required for formation of the rod structure in the basal body of the flagellar apparatus. Together with FliI and FliH, may constitute the export apparatus of flagellin.</text>
</comment>
<comment type="similarity">
    <text evidence="1">Belongs to the type III secretion exporter family.</text>
</comment>
<dbReference type="PANTHER" id="PTHR30531">
    <property type="entry name" value="FLAGELLAR BIOSYNTHETIC PROTEIN FLHB"/>
    <property type="match status" value="1"/>
</dbReference>
<reference evidence="6" key="1">
    <citation type="journal article" date="2019" name="Int. J. Syst. Evol. Microbiol.">
        <title>The Global Catalogue of Microorganisms (GCM) 10K type strain sequencing project: providing services to taxonomists for standard genome sequencing and annotation.</title>
        <authorList>
            <consortium name="The Broad Institute Genomics Platform"/>
            <consortium name="The Broad Institute Genome Sequencing Center for Infectious Disease"/>
            <person name="Wu L."/>
            <person name="Ma J."/>
        </authorList>
    </citation>
    <scope>NUCLEOTIDE SEQUENCE [LARGE SCALE GENOMIC DNA]</scope>
    <source>
        <strain evidence="6">CCUG 59858</strain>
    </source>
</reference>
<evidence type="ECO:0000256" key="4">
    <source>
        <dbReference type="ARBA" id="ARBA00025078"/>
    </source>
</evidence>
<keyword evidence="3" id="KW-0813">Transport</keyword>
<gene>
    <name evidence="5" type="ORF">ACFORL_03150</name>
</gene>
<dbReference type="RefSeq" id="WP_382341021.1">
    <property type="nucleotide sequence ID" value="NZ_JBHSAB010000002.1"/>
</dbReference>
<evidence type="ECO:0000313" key="6">
    <source>
        <dbReference type="Proteomes" id="UP001595758"/>
    </source>
</evidence>
<dbReference type="EMBL" id="JBHSAB010000002">
    <property type="protein sequence ID" value="MFC3908074.1"/>
    <property type="molecule type" value="Genomic_DNA"/>
</dbReference>
<dbReference type="PANTHER" id="PTHR30531:SF12">
    <property type="entry name" value="FLAGELLAR BIOSYNTHETIC PROTEIN FLHB"/>
    <property type="match status" value="1"/>
</dbReference>
<evidence type="ECO:0000256" key="1">
    <source>
        <dbReference type="ARBA" id="ARBA00010690"/>
    </source>
</evidence>
<dbReference type="InterPro" id="IPR029025">
    <property type="entry name" value="T3SS_substrate_exporter_C"/>
</dbReference>
<dbReference type="SUPFAM" id="SSF160544">
    <property type="entry name" value="EscU C-terminal domain-like"/>
    <property type="match status" value="1"/>
</dbReference>
<proteinExistence type="inferred from homology"/>
<evidence type="ECO:0000256" key="2">
    <source>
        <dbReference type="ARBA" id="ARBA00021622"/>
    </source>
</evidence>
<name>A0ABV8CCN6_9GAMM</name>
<comment type="caution">
    <text evidence="5">The sequence shown here is derived from an EMBL/GenBank/DDBJ whole genome shotgun (WGS) entry which is preliminary data.</text>
</comment>
<keyword evidence="6" id="KW-1185">Reference proteome</keyword>